<accession>A0AAV9G8M9</accession>
<dbReference type="Proteomes" id="UP001321760">
    <property type="component" value="Unassembled WGS sequence"/>
</dbReference>
<dbReference type="EMBL" id="MU865973">
    <property type="protein sequence ID" value="KAK4444788.1"/>
    <property type="molecule type" value="Genomic_DNA"/>
</dbReference>
<sequence>MYRNFRVTSNTPPAEHLAKFRRMTLAVEQETLGELSTATATAEQKFDFIQGIKRLTILLVKDATRRPASMASEVQLGLNTLWDVILSTAEILDSEDVNLHDQLVLQLLFTKEFDTLCRDLYPSRNRFPTWESYQFAERLQQRWNYLLSPPTTETPPDAPNATSQRRNLATFSSKLFAAGICKDVLASVAFTCLREALESNDDTRTIALLPMAVAWIYHAHHHLLALSVTSHTSGQHGDGEGYSLERWLRWRKTFQRLSHHDDPDVWMEAKKGFMSMVSVGRDLDWDVPGEAVFREKLAVAMRDELVARSGRGSVNIDDVRVDVEWVDGVLEGKLLYWEPRS</sequence>
<evidence type="ECO:0008006" key="3">
    <source>
        <dbReference type="Google" id="ProtNLM"/>
    </source>
</evidence>
<comment type="caution">
    <text evidence="1">The sequence shown here is derived from an EMBL/GenBank/DDBJ whole genome shotgun (WGS) entry which is preliminary data.</text>
</comment>
<evidence type="ECO:0000313" key="2">
    <source>
        <dbReference type="Proteomes" id="UP001321760"/>
    </source>
</evidence>
<dbReference type="Pfam" id="PF12311">
    <property type="entry name" value="DUF3632"/>
    <property type="match status" value="1"/>
</dbReference>
<reference evidence="1" key="1">
    <citation type="journal article" date="2023" name="Mol. Phylogenet. Evol.">
        <title>Genome-scale phylogeny and comparative genomics of the fungal order Sordariales.</title>
        <authorList>
            <person name="Hensen N."/>
            <person name="Bonometti L."/>
            <person name="Westerberg I."/>
            <person name="Brannstrom I.O."/>
            <person name="Guillou S."/>
            <person name="Cros-Aarteil S."/>
            <person name="Calhoun S."/>
            <person name="Haridas S."/>
            <person name="Kuo A."/>
            <person name="Mondo S."/>
            <person name="Pangilinan J."/>
            <person name="Riley R."/>
            <person name="LaButti K."/>
            <person name="Andreopoulos B."/>
            <person name="Lipzen A."/>
            <person name="Chen C."/>
            <person name="Yan M."/>
            <person name="Daum C."/>
            <person name="Ng V."/>
            <person name="Clum A."/>
            <person name="Steindorff A."/>
            <person name="Ohm R.A."/>
            <person name="Martin F."/>
            <person name="Silar P."/>
            <person name="Natvig D.O."/>
            <person name="Lalanne C."/>
            <person name="Gautier V."/>
            <person name="Ament-Velasquez S.L."/>
            <person name="Kruys A."/>
            <person name="Hutchinson M.I."/>
            <person name="Powell A.J."/>
            <person name="Barry K."/>
            <person name="Miller A.N."/>
            <person name="Grigoriev I.V."/>
            <person name="Debuchy R."/>
            <person name="Gladieux P."/>
            <person name="Hiltunen Thoren M."/>
            <person name="Johannesson H."/>
        </authorList>
    </citation>
    <scope>NUCLEOTIDE SEQUENCE</scope>
    <source>
        <strain evidence="1">PSN243</strain>
    </source>
</reference>
<evidence type="ECO:0000313" key="1">
    <source>
        <dbReference type="EMBL" id="KAK4444788.1"/>
    </source>
</evidence>
<dbReference type="AlphaFoldDB" id="A0AAV9G8M9"/>
<name>A0AAV9G8M9_9PEZI</name>
<gene>
    <name evidence="1" type="ORF">QBC34DRAFT_414636</name>
</gene>
<keyword evidence="2" id="KW-1185">Reference proteome</keyword>
<dbReference type="InterPro" id="IPR053204">
    <property type="entry name" value="Oxopyrrolidines_Biosynth-assoc"/>
</dbReference>
<proteinExistence type="predicted"/>
<reference evidence="1" key="2">
    <citation type="submission" date="2023-05" db="EMBL/GenBank/DDBJ databases">
        <authorList>
            <consortium name="Lawrence Berkeley National Laboratory"/>
            <person name="Steindorff A."/>
            <person name="Hensen N."/>
            <person name="Bonometti L."/>
            <person name="Westerberg I."/>
            <person name="Brannstrom I.O."/>
            <person name="Guillou S."/>
            <person name="Cros-Aarteil S."/>
            <person name="Calhoun S."/>
            <person name="Haridas S."/>
            <person name="Kuo A."/>
            <person name="Mondo S."/>
            <person name="Pangilinan J."/>
            <person name="Riley R."/>
            <person name="Labutti K."/>
            <person name="Andreopoulos B."/>
            <person name="Lipzen A."/>
            <person name="Chen C."/>
            <person name="Yanf M."/>
            <person name="Daum C."/>
            <person name="Ng V."/>
            <person name="Clum A."/>
            <person name="Ohm R."/>
            <person name="Martin F."/>
            <person name="Silar P."/>
            <person name="Natvig D."/>
            <person name="Lalanne C."/>
            <person name="Gautier V."/>
            <person name="Ament-Velasquez S.L."/>
            <person name="Kruys A."/>
            <person name="Hutchinson M.I."/>
            <person name="Powell A.J."/>
            <person name="Barry K."/>
            <person name="Miller A.N."/>
            <person name="Grigoriev I.V."/>
            <person name="Debuchy R."/>
            <person name="Gladieux P."/>
            <person name="Thoren M.H."/>
            <person name="Johannesson H."/>
        </authorList>
    </citation>
    <scope>NUCLEOTIDE SEQUENCE</scope>
    <source>
        <strain evidence="1">PSN243</strain>
    </source>
</reference>
<dbReference type="PANTHER" id="PTHR38797">
    <property type="entry name" value="NUCLEAR PORE COMPLEX PROTEIN NUP85-RELATED"/>
    <property type="match status" value="1"/>
</dbReference>
<protein>
    <recommendedName>
        <fullName evidence="3">Transcription factor domain-containing protein</fullName>
    </recommendedName>
</protein>
<organism evidence="1 2">
    <name type="scientific">Podospora aff. communis PSN243</name>
    <dbReference type="NCBI Taxonomy" id="3040156"/>
    <lineage>
        <taxon>Eukaryota</taxon>
        <taxon>Fungi</taxon>
        <taxon>Dikarya</taxon>
        <taxon>Ascomycota</taxon>
        <taxon>Pezizomycotina</taxon>
        <taxon>Sordariomycetes</taxon>
        <taxon>Sordariomycetidae</taxon>
        <taxon>Sordariales</taxon>
        <taxon>Podosporaceae</taxon>
        <taxon>Podospora</taxon>
    </lineage>
</organism>
<dbReference type="InterPro" id="IPR022085">
    <property type="entry name" value="OpdG"/>
</dbReference>
<dbReference type="PANTHER" id="PTHR38797:SF4">
    <property type="entry name" value="NUCLEAR PORE COMPLEX PROTEIN NUP85"/>
    <property type="match status" value="1"/>
</dbReference>